<organism evidence="3 4">
    <name type="scientific">Phytophthora fragariae</name>
    <dbReference type="NCBI Taxonomy" id="53985"/>
    <lineage>
        <taxon>Eukaryota</taxon>
        <taxon>Sar</taxon>
        <taxon>Stramenopiles</taxon>
        <taxon>Oomycota</taxon>
        <taxon>Peronosporomycetes</taxon>
        <taxon>Peronosporales</taxon>
        <taxon>Peronosporaceae</taxon>
        <taxon>Phytophthora</taxon>
    </lineage>
</organism>
<dbReference type="PANTHER" id="PTHR34409:SF1">
    <property type="entry name" value="MYB-LIKE DOMAIN-CONTAINING PROTEIN"/>
    <property type="match status" value="1"/>
</dbReference>
<proteinExistence type="predicted"/>
<feature type="compositionally biased region" description="Low complexity" evidence="1">
    <location>
        <begin position="463"/>
        <end position="486"/>
    </location>
</feature>
<feature type="compositionally biased region" description="Pro residues" evidence="1">
    <location>
        <begin position="134"/>
        <end position="146"/>
    </location>
</feature>
<feature type="region of interest" description="Disordered" evidence="1">
    <location>
        <begin position="433"/>
        <end position="509"/>
    </location>
</feature>
<evidence type="ECO:0000256" key="1">
    <source>
        <dbReference type="SAM" id="MobiDB-lite"/>
    </source>
</evidence>
<name>A0A6A4C9Q9_9STRA</name>
<reference evidence="3 4" key="1">
    <citation type="submission" date="2018-08" db="EMBL/GenBank/DDBJ databases">
        <title>Genomic investigation of the strawberry pathogen Phytophthora fragariae indicates pathogenicity is determined by transcriptional variation in three key races.</title>
        <authorList>
            <person name="Adams T.M."/>
            <person name="Armitage A.D."/>
            <person name="Sobczyk M.K."/>
            <person name="Bates H.J."/>
            <person name="Dunwell J.M."/>
            <person name="Nellist C.F."/>
            <person name="Harrison R.J."/>
        </authorList>
    </citation>
    <scope>NUCLEOTIDE SEQUENCE [LARGE SCALE GENOMIC DNA]</scope>
    <source>
        <strain evidence="3 4">A4</strain>
    </source>
</reference>
<comment type="caution">
    <text evidence="3">The sequence shown here is derived from an EMBL/GenBank/DDBJ whole genome shotgun (WGS) entry which is preliminary data.</text>
</comment>
<feature type="compositionally biased region" description="Low complexity" evidence="1">
    <location>
        <begin position="81"/>
        <end position="103"/>
    </location>
</feature>
<feature type="region of interest" description="Disordered" evidence="1">
    <location>
        <begin position="371"/>
        <end position="419"/>
    </location>
</feature>
<feature type="domain" description="DUF6818" evidence="2">
    <location>
        <begin position="269"/>
        <end position="347"/>
    </location>
</feature>
<evidence type="ECO:0000259" key="2">
    <source>
        <dbReference type="Pfam" id="PF20681"/>
    </source>
</evidence>
<evidence type="ECO:0000313" key="3">
    <source>
        <dbReference type="EMBL" id="KAE9284984.1"/>
    </source>
</evidence>
<feature type="compositionally biased region" description="Polar residues" evidence="1">
    <location>
        <begin position="444"/>
        <end position="462"/>
    </location>
</feature>
<dbReference type="Proteomes" id="UP000437068">
    <property type="component" value="Unassembled WGS sequence"/>
</dbReference>
<protein>
    <recommendedName>
        <fullName evidence="2">DUF6818 domain-containing protein</fullName>
    </recommendedName>
</protein>
<feature type="region of interest" description="Disordered" evidence="1">
    <location>
        <begin position="65"/>
        <end position="174"/>
    </location>
</feature>
<dbReference type="InterPro" id="IPR049203">
    <property type="entry name" value="DUF6818"/>
</dbReference>
<evidence type="ECO:0000313" key="4">
    <source>
        <dbReference type="Proteomes" id="UP000437068"/>
    </source>
</evidence>
<dbReference type="PANTHER" id="PTHR34409">
    <property type="entry name" value="SET DOMAIN-CONTAINING PROTEIN"/>
    <property type="match status" value="1"/>
</dbReference>
<sequence>MSLPYITNITHSVRHQLQPLTFEKSPLTDKCPTSLRAATTKTATMVHLVHSAVHWSSRCIVDTSSDDENVSSNLQRGGVQAPAESAKSSSPASTSSTGTSTPPWMSPRRSLRVPKEVSNPPPAKPSTAAAAASTPPPTDPRPPATPPATRNPRNPTTSSPVLLEDPPASRPRSPSPWELCSIVTLGLVCFDTAVDVSAERPWRQNERALPTASALSLRAISPCRLQQATSSAPSSPPPTSVLMAKQTGSTNYKLSEVRRLLALVEHYLPLGKDEWERLAVAYNSNRGRGVAERDHESLCRKFKVLYGARKPTGVAEMPPHVKQAKLLKQSIDAKASVVDMDYGADVDNEVEEEGENEEEEEEYEADLCFDFEGDEGLGHNSPVGDDADTSERASMSDSMHSGEAQTSAGDNTHVNSGDFSELLRSAGVYEGLEAFATPRPSPPAAQSTQRKLRSSATKKTGQGPSAAGVAAASTATTDGANATSGSQPATAGRSQGKKPSKQKPYATSCNRLGGINLAEFRDTVGRKCAADEDEELAEASYAKVKRVKAVRATTELKKRLSDLESSSSNMGGTMFEMLLMMREENERKAELRRTDEEQRRRDELAAREARYLADKAETEERSRLEKQEAEERRRQEKQEAEERARRDKEDARARTQELLLILGALTKKE</sequence>
<dbReference type="EMBL" id="QXGE01002095">
    <property type="protein sequence ID" value="KAE9284984.1"/>
    <property type="molecule type" value="Genomic_DNA"/>
</dbReference>
<gene>
    <name evidence="3" type="ORF">PF001_g22118</name>
</gene>
<accession>A0A6A4C9Q9</accession>
<dbReference type="AlphaFoldDB" id="A0A6A4C9Q9"/>
<feature type="compositionally biased region" description="Low complexity" evidence="1">
    <location>
        <begin position="147"/>
        <end position="157"/>
    </location>
</feature>
<feature type="region of interest" description="Disordered" evidence="1">
    <location>
        <begin position="586"/>
        <end position="653"/>
    </location>
</feature>
<dbReference type="Pfam" id="PF20681">
    <property type="entry name" value="DUF6818"/>
    <property type="match status" value="1"/>
</dbReference>
<feature type="compositionally biased region" description="Polar residues" evidence="1">
    <location>
        <begin position="392"/>
        <end position="418"/>
    </location>
</feature>